<evidence type="ECO:0000313" key="2">
    <source>
        <dbReference type="EMBL" id="KKB53222.1"/>
    </source>
</evidence>
<feature type="chain" id="PRO_5002488700" description="Lipoprotein" evidence="1">
    <location>
        <begin position="19"/>
        <end position="165"/>
    </location>
</feature>
<keyword evidence="1" id="KW-0732">Signal</keyword>
<gene>
    <name evidence="2" type="ORF">HMPREF1535_03448</name>
</gene>
<name>A0A0F5J737_9BACT</name>
<reference evidence="2 3" key="1">
    <citation type="submission" date="2013-04" db="EMBL/GenBank/DDBJ databases">
        <title>The Genome Sequence of Parabacteroides goldsteinii DSM 19448.</title>
        <authorList>
            <consortium name="The Broad Institute Genomics Platform"/>
            <person name="Earl A."/>
            <person name="Ward D."/>
            <person name="Feldgarden M."/>
            <person name="Gevers D."/>
            <person name="Martens E."/>
            <person name="Sakamoto M."/>
            <person name="Benno Y."/>
            <person name="Song Y."/>
            <person name="Liu C."/>
            <person name="Lee J."/>
            <person name="Bolanos M."/>
            <person name="Vaisanen M.L."/>
            <person name="Finegold S.M."/>
            <person name="Walker B."/>
            <person name="Young S."/>
            <person name="Zeng Q."/>
            <person name="Gargeya S."/>
            <person name="Fitzgerald M."/>
            <person name="Haas B."/>
            <person name="Abouelleil A."/>
            <person name="Allen A.W."/>
            <person name="Alvarado L."/>
            <person name="Arachchi H.M."/>
            <person name="Berlin A.M."/>
            <person name="Chapman S.B."/>
            <person name="Gainer-Dewar J."/>
            <person name="Goldberg J."/>
            <person name="Griggs A."/>
            <person name="Gujja S."/>
            <person name="Hansen M."/>
            <person name="Howarth C."/>
            <person name="Imamovic A."/>
            <person name="Ireland A."/>
            <person name="Larimer J."/>
            <person name="McCowan C."/>
            <person name="Murphy C."/>
            <person name="Pearson M."/>
            <person name="Poon T.W."/>
            <person name="Priest M."/>
            <person name="Roberts A."/>
            <person name="Saif S."/>
            <person name="Shea T."/>
            <person name="Sisk P."/>
            <person name="Sykes S."/>
            <person name="Wortman J."/>
            <person name="Nusbaum C."/>
            <person name="Birren B."/>
        </authorList>
    </citation>
    <scope>NUCLEOTIDE SEQUENCE [LARGE SCALE GENOMIC DNA]</scope>
    <source>
        <strain evidence="2 3">DSM 19448</strain>
    </source>
</reference>
<dbReference type="PROSITE" id="PS51257">
    <property type="entry name" value="PROKAR_LIPOPROTEIN"/>
    <property type="match status" value="1"/>
</dbReference>
<dbReference type="EMBL" id="AQHV01000015">
    <property type="protein sequence ID" value="KKB53222.1"/>
    <property type="molecule type" value="Genomic_DNA"/>
</dbReference>
<proteinExistence type="predicted"/>
<evidence type="ECO:0000313" key="3">
    <source>
        <dbReference type="Proteomes" id="UP000033047"/>
    </source>
</evidence>
<dbReference type="HOGENOM" id="CLU_127090_0_0_10"/>
<dbReference type="Proteomes" id="UP000033047">
    <property type="component" value="Unassembled WGS sequence"/>
</dbReference>
<dbReference type="PATRIC" id="fig|927665.4.peg.3541"/>
<organism evidence="2 3">
    <name type="scientific">Parabacteroides goldsteinii DSM 19448 = WAL 12034</name>
    <dbReference type="NCBI Taxonomy" id="927665"/>
    <lineage>
        <taxon>Bacteria</taxon>
        <taxon>Pseudomonadati</taxon>
        <taxon>Bacteroidota</taxon>
        <taxon>Bacteroidia</taxon>
        <taxon>Bacteroidales</taxon>
        <taxon>Tannerellaceae</taxon>
        <taxon>Parabacteroides</taxon>
    </lineage>
</organism>
<dbReference type="GeneID" id="69979980"/>
<accession>A0A0F5J737</accession>
<evidence type="ECO:0000256" key="1">
    <source>
        <dbReference type="SAM" id="SignalP"/>
    </source>
</evidence>
<comment type="caution">
    <text evidence="2">The sequence shown here is derived from an EMBL/GenBank/DDBJ whole genome shotgun (WGS) entry which is preliminary data.</text>
</comment>
<protein>
    <recommendedName>
        <fullName evidence="4">Lipoprotein</fullName>
    </recommendedName>
</protein>
<dbReference type="RefSeq" id="WP_007659252.1">
    <property type="nucleotide sequence ID" value="NZ_KQ033913.1"/>
</dbReference>
<feature type="signal peptide" evidence="1">
    <location>
        <begin position="1"/>
        <end position="18"/>
    </location>
</feature>
<dbReference type="AlphaFoldDB" id="A0A0F5J737"/>
<sequence>MKKLCYFISFLFLLLTFAGCENDGTLNENSEIVVVGLGHKVYNLPLGNEILFTGNDIKWFNRDTREIRFYDHSVFKEKLEQYEKILVILADTELFTATNVSDVMASVSTVYNDLVLYYDTAEDKYYLNDSYPANIDVEQVRLNTEIREENWGLFLYQLGIEGRLK</sequence>
<evidence type="ECO:0008006" key="4">
    <source>
        <dbReference type="Google" id="ProtNLM"/>
    </source>
</evidence>